<dbReference type="InterPro" id="IPR018391">
    <property type="entry name" value="PQQ_b-propeller_rpt"/>
</dbReference>
<dbReference type="Pfam" id="PF06479">
    <property type="entry name" value="Ribonuc_2-5A"/>
    <property type="match status" value="1"/>
</dbReference>
<feature type="region of interest" description="Disordered" evidence="20">
    <location>
        <begin position="543"/>
        <end position="585"/>
    </location>
</feature>
<evidence type="ECO:0000256" key="8">
    <source>
        <dbReference type="ARBA" id="ARBA00022729"/>
    </source>
</evidence>
<keyword evidence="7" id="KW-0479">Metal-binding</keyword>
<dbReference type="CDD" id="cd13982">
    <property type="entry name" value="STKc_IRE1"/>
    <property type="match status" value="1"/>
</dbReference>
<keyword evidence="5" id="KW-0808">Transferase</keyword>
<feature type="compositionally biased region" description="Basic residues" evidence="20">
    <location>
        <begin position="742"/>
        <end position="759"/>
    </location>
</feature>
<dbReference type="Gene3D" id="1.20.1440.180">
    <property type="entry name" value="KEN domain"/>
    <property type="match status" value="1"/>
</dbReference>
<dbReference type="PANTHER" id="PTHR13954:SF6">
    <property type="entry name" value="NON-SPECIFIC SERINE_THREONINE PROTEIN KINASE"/>
    <property type="match status" value="1"/>
</dbReference>
<dbReference type="InterPro" id="IPR015943">
    <property type="entry name" value="WD40/YVTN_repeat-like_dom_sf"/>
</dbReference>
<organism evidence="24 25">
    <name type="scientific">Tolypocladium ophioglossoides (strain CBS 100239)</name>
    <name type="common">Snaketongue truffleclub</name>
    <name type="synonym">Elaphocordyceps ophioglossoides</name>
    <dbReference type="NCBI Taxonomy" id="1163406"/>
    <lineage>
        <taxon>Eukaryota</taxon>
        <taxon>Fungi</taxon>
        <taxon>Dikarya</taxon>
        <taxon>Ascomycota</taxon>
        <taxon>Pezizomycotina</taxon>
        <taxon>Sordariomycetes</taxon>
        <taxon>Hypocreomycetidae</taxon>
        <taxon>Hypocreales</taxon>
        <taxon>Ophiocordycipitaceae</taxon>
        <taxon>Tolypocladium</taxon>
    </lineage>
</organism>
<evidence type="ECO:0000256" key="12">
    <source>
        <dbReference type="ARBA" id="ARBA00022840"/>
    </source>
</evidence>
<dbReference type="AlphaFoldDB" id="A0A0L0N7J0"/>
<evidence type="ECO:0000256" key="18">
    <source>
        <dbReference type="ARBA" id="ARBA00048977"/>
    </source>
</evidence>
<comment type="subcellular location">
    <subcellularLocation>
        <location evidence="2">Membrane</location>
        <topology evidence="2">Single-pass type I membrane protein</topology>
    </subcellularLocation>
</comment>
<feature type="compositionally biased region" description="Polar residues" evidence="20">
    <location>
        <begin position="178"/>
        <end position="188"/>
    </location>
</feature>
<dbReference type="GO" id="GO:0051082">
    <property type="term" value="F:unfolded protein binding"/>
    <property type="evidence" value="ECO:0007669"/>
    <property type="project" value="TreeGrafter"/>
</dbReference>
<dbReference type="PROSITE" id="PS00107">
    <property type="entry name" value="PROTEIN_KINASE_ATP"/>
    <property type="match status" value="1"/>
</dbReference>
<evidence type="ECO:0000256" key="13">
    <source>
        <dbReference type="ARBA" id="ARBA00022842"/>
    </source>
</evidence>
<keyword evidence="8 21" id="KW-0732">Signal</keyword>
<proteinExistence type="predicted"/>
<evidence type="ECO:0000256" key="19">
    <source>
        <dbReference type="PROSITE-ProRule" id="PRU10141"/>
    </source>
</evidence>
<feature type="domain" description="KEN" evidence="23">
    <location>
        <begin position="1117"/>
        <end position="1249"/>
    </location>
</feature>
<dbReference type="STRING" id="1163406.A0A0L0N7J0"/>
<dbReference type="Gene3D" id="1.10.510.10">
    <property type="entry name" value="Transferase(Phosphotransferase) domain 1"/>
    <property type="match status" value="1"/>
</dbReference>
<dbReference type="SMART" id="SM00220">
    <property type="entry name" value="S_TKc"/>
    <property type="match status" value="1"/>
</dbReference>
<feature type="signal peptide" evidence="21">
    <location>
        <begin position="1"/>
        <end position="35"/>
    </location>
</feature>
<evidence type="ECO:0000256" key="20">
    <source>
        <dbReference type="SAM" id="MobiDB-lite"/>
    </source>
</evidence>
<evidence type="ECO:0000256" key="1">
    <source>
        <dbReference type="ARBA" id="ARBA00001946"/>
    </source>
</evidence>
<evidence type="ECO:0000313" key="24">
    <source>
        <dbReference type="EMBL" id="KND89979.1"/>
    </source>
</evidence>
<dbReference type="GO" id="GO:0016787">
    <property type="term" value="F:hydrolase activity"/>
    <property type="evidence" value="ECO:0007669"/>
    <property type="project" value="UniProtKB-KW"/>
</dbReference>
<feature type="region of interest" description="Disordered" evidence="20">
    <location>
        <begin position="657"/>
        <end position="794"/>
    </location>
</feature>
<evidence type="ECO:0000256" key="16">
    <source>
        <dbReference type="ARBA" id="ARBA00023180"/>
    </source>
</evidence>
<dbReference type="GO" id="GO:1990604">
    <property type="term" value="C:IRE1-TRAF2-ASK1 complex"/>
    <property type="evidence" value="ECO:0007669"/>
    <property type="project" value="TreeGrafter"/>
</dbReference>
<dbReference type="EC" id="2.7.11.1" evidence="3"/>
<feature type="compositionally biased region" description="Basic residues" evidence="20">
    <location>
        <begin position="137"/>
        <end position="149"/>
    </location>
</feature>
<dbReference type="GO" id="GO:0046872">
    <property type="term" value="F:metal ion binding"/>
    <property type="evidence" value="ECO:0007669"/>
    <property type="project" value="UniProtKB-KW"/>
</dbReference>
<keyword evidence="25" id="KW-1185">Reference proteome</keyword>
<evidence type="ECO:0000259" key="23">
    <source>
        <dbReference type="PROSITE" id="PS51392"/>
    </source>
</evidence>
<feature type="region of interest" description="Disordered" evidence="20">
    <location>
        <begin position="164"/>
        <end position="188"/>
    </location>
</feature>
<evidence type="ECO:0000256" key="3">
    <source>
        <dbReference type="ARBA" id="ARBA00012513"/>
    </source>
</evidence>
<keyword evidence="11" id="KW-0378">Hydrolase</keyword>
<dbReference type="InterPro" id="IPR000719">
    <property type="entry name" value="Prot_kinase_dom"/>
</dbReference>
<evidence type="ECO:0000256" key="15">
    <source>
        <dbReference type="ARBA" id="ARBA00023136"/>
    </source>
</evidence>
<keyword evidence="12 19" id="KW-0067">ATP-binding</keyword>
<dbReference type="GO" id="GO:0004674">
    <property type="term" value="F:protein serine/threonine kinase activity"/>
    <property type="evidence" value="ECO:0007669"/>
    <property type="project" value="UniProtKB-KW"/>
</dbReference>
<dbReference type="FunFam" id="1.10.510.10:FF:000572">
    <property type="entry name" value="Serine/threonine-protein kinase/endoribonuclease IRE1"/>
    <property type="match status" value="1"/>
</dbReference>
<evidence type="ECO:0000256" key="11">
    <source>
        <dbReference type="ARBA" id="ARBA00022801"/>
    </source>
</evidence>
<dbReference type="PROSITE" id="PS50011">
    <property type="entry name" value="PROTEIN_KINASE_DOM"/>
    <property type="match status" value="1"/>
</dbReference>
<dbReference type="InterPro" id="IPR017441">
    <property type="entry name" value="Protein_kinase_ATP_BS"/>
</dbReference>
<dbReference type="EMBL" id="LFRF01000015">
    <property type="protein sequence ID" value="KND89979.1"/>
    <property type="molecule type" value="Genomic_DNA"/>
</dbReference>
<evidence type="ECO:0000256" key="17">
    <source>
        <dbReference type="ARBA" id="ARBA00048659"/>
    </source>
</evidence>
<dbReference type="PROSITE" id="PS00108">
    <property type="entry name" value="PROTEIN_KINASE_ST"/>
    <property type="match status" value="1"/>
</dbReference>
<keyword evidence="13" id="KW-0460">Magnesium</keyword>
<dbReference type="FunFam" id="3.30.200.20:FF:000077">
    <property type="entry name" value="Putative Serine/threonine-protein kinase/endoribonuclease IRE1"/>
    <property type="match status" value="1"/>
</dbReference>
<dbReference type="PANTHER" id="PTHR13954">
    <property type="entry name" value="IRE1-RELATED"/>
    <property type="match status" value="1"/>
</dbReference>
<dbReference type="Gene3D" id="2.130.10.10">
    <property type="entry name" value="YVTN repeat-like/Quinoprotein amine dehydrogenase"/>
    <property type="match status" value="1"/>
</dbReference>
<dbReference type="OrthoDB" id="63989at2759"/>
<dbReference type="InterPro" id="IPR010513">
    <property type="entry name" value="KEN_dom"/>
</dbReference>
<gene>
    <name evidence="24" type="ORF">TOPH_05304</name>
</gene>
<dbReference type="GO" id="GO:0006397">
    <property type="term" value="P:mRNA processing"/>
    <property type="evidence" value="ECO:0007669"/>
    <property type="project" value="InterPro"/>
</dbReference>
<dbReference type="SMART" id="SM00564">
    <property type="entry name" value="PQQ"/>
    <property type="match status" value="2"/>
</dbReference>
<comment type="catalytic activity">
    <reaction evidence="17">
        <text>L-threonyl-[protein] + ATP = O-phospho-L-threonyl-[protein] + ADP + H(+)</text>
        <dbReference type="Rhea" id="RHEA:46608"/>
        <dbReference type="Rhea" id="RHEA-COMP:11060"/>
        <dbReference type="Rhea" id="RHEA-COMP:11605"/>
        <dbReference type="ChEBI" id="CHEBI:15378"/>
        <dbReference type="ChEBI" id="CHEBI:30013"/>
        <dbReference type="ChEBI" id="CHEBI:30616"/>
        <dbReference type="ChEBI" id="CHEBI:61977"/>
        <dbReference type="ChEBI" id="CHEBI:456216"/>
        <dbReference type="EC" id="2.7.11.1"/>
    </reaction>
    <physiologicalReaction direction="left-to-right" evidence="17">
        <dbReference type="Rhea" id="RHEA:46609"/>
    </physiologicalReaction>
</comment>
<name>A0A0L0N7J0_TOLOC</name>
<keyword evidence="4" id="KW-0723">Serine/threonine-protein kinase</keyword>
<comment type="caution">
    <text evidence="24">The sequence shown here is derived from an EMBL/GenBank/DDBJ whole genome shotgun (WGS) entry which is preliminary data.</text>
</comment>
<dbReference type="GO" id="GO:0036498">
    <property type="term" value="P:IRE1-mediated unfolded protein response"/>
    <property type="evidence" value="ECO:0007669"/>
    <property type="project" value="TreeGrafter"/>
</dbReference>
<evidence type="ECO:0000256" key="2">
    <source>
        <dbReference type="ARBA" id="ARBA00004479"/>
    </source>
</evidence>
<dbReference type="InterPro" id="IPR008271">
    <property type="entry name" value="Ser/Thr_kinase_AS"/>
</dbReference>
<evidence type="ECO:0000256" key="9">
    <source>
        <dbReference type="ARBA" id="ARBA00022741"/>
    </source>
</evidence>
<dbReference type="GO" id="GO:0005524">
    <property type="term" value="F:ATP binding"/>
    <property type="evidence" value="ECO:0007669"/>
    <property type="project" value="UniProtKB-UniRule"/>
</dbReference>
<keyword evidence="9 19" id="KW-0547">Nucleotide-binding</keyword>
<dbReference type="InterPro" id="IPR011009">
    <property type="entry name" value="Kinase-like_dom_sf"/>
</dbReference>
<evidence type="ECO:0000256" key="21">
    <source>
        <dbReference type="SAM" id="SignalP"/>
    </source>
</evidence>
<evidence type="ECO:0000259" key="22">
    <source>
        <dbReference type="PROSITE" id="PS50011"/>
    </source>
</evidence>
<dbReference type="PROSITE" id="PS51392">
    <property type="entry name" value="KEN"/>
    <property type="match status" value="1"/>
</dbReference>
<comment type="catalytic activity">
    <reaction evidence="18">
        <text>L-seryl-[protein] + ATP = O-phospho-L-seryl-[protein] + ADP + H(+)</text>
        <dbReference type="Rhea" id="RHEA:17989"/>
        <dbReference type="Rhea" id="RHEA-COMP:9863"/>
        <dbReference type="Rhea" id="RHEA-COMP:11604"/>
        <dbReference type="ChEBI" id="CHEBI:15378"/>
        <dbReference type="ChEBI" id="CHEBI:29999"/>
        <dbReference type="ChEBI" id="CHEBI:30616"/>
        <dbReference type="ChEBI" id="CHEBI:83421"/>
        <dbReference type="ChEBI" id="CHEBI:456216"/>
        <dbReference type="EC" id="2.7.11.1"/>
    </reaction>
    <physiologicalReaction direction="left-to-right" evidence="18">
        <dbReference type="Rhea" id="RHEA:17990"/>
    </physiologicalReaction>
</comment>
<evidence type="ECO:0000256" key="5">
    <source>
        <dbReference type="ARBA" id="ARBA00022679"/>
    </source>
</evidence>
<dbReference type="Gene3D" id="3.30.200.20">
    <property type="entry name" value="Phosphorylase Kinase, domain 1"/>
    <property type="match status" value="1"/>
</dbReference>
<keyword evidence="16" id="KW-0325">Glycoprotein</keyword>
<dbReference type="InterPro" id="IPR038357">
    <property type="entry name" value="KEN_sf"/>
</dbReference>
<accession>A0A0L0N7J0</accession>
<keyword evidence="15" id="KW-0472">Membrane</keyword>
<keyword evidence="10 24" id="KW-0418">Kinase</keyword>
<dbReference type="CDD" id="cd10422">
    <property type="entry name" value="RNase_Ire1"/>
    <property type="match status" value="1"/>
</dbReference>
<dbReference type="GO" id="GO:0004521">
    <property type="term" value="F:RNA endonuclease activity"/>
    <property type="evidence" value="ECO:0007669"/>
    <property type="project" value="InterPro"/>
</dbReference>
<keyword evidence="6" id="KW-0812">Transmembrane</keyword>
<evidence type="ECO:0000256" key="14">
    <source>
        <dbReference type="ARBA" id="ARBA00022989"/>
    </source>
</evidence>
<evidence type="ECO:0000256" key="6">
    <source>
        <dbReference type="ARBA" id="ARBA00022692"/>
    </source>
</evidence>
<feature type="compositionally biased region" description="Polar residues" evidence="20">
    <location>
        <begin position="713"/>
        <end position="729"/>
    </location>
</feature>
<protein>
    <recommendedName>
        <fullName evidence="3">non-specific serine/threonine protein kinase</fullName>
        <ecNumber evidence="3">2.7.11.1</ecNumber>
    </recommendedName>
</protein>
<feature type="domain" description="Protein kinase" evidence="22">
    <location>
        <begin position="819"/>
        <end position="1114"/>
    </location>
</feature>
<feature type="binding site" evidence="19">
    <location>
        <position position="847"/>
    </location>
    <ligand>
        <name>ATP</name>
        <dbReference type="ChEBI" id="CHEBI:30616"/>
    </ligand>
</feature>
<dbReference type="InterPro" id="IPR045133">
    <property type="entry name" value="IRE1/2-like"/>
</dbReference>
<dbReference type="SMART" id="SM00580">
    <property type="entry name" value="PUG"/>
    <property type="match status" value="1"/>
</dbReference>
<dbReference type="InterPro" id="IPR011047">
    <property type="entry name" value="Quinoprotein_ADH-like_sf"/>
</dbReference>
<feature type="region of interest" description="Disordered" evidence="20">
    <location>
        <begin position="88"/>
        <end position="150"/>
    </location>
</feature>
<dbReference type="SUPFAM" id="SSF50998">
    <property type="entry name" value="Quinoprotein alcohol dehydrogenase-like"/>
    <property type="match status" value="1"/>
</dbReference>
<keyword evidence="14" id="KW-1133">Transmembrane helix</keyword>
<evidence type="ECO:0000256" key="7">
    <source>
        <dbReference type="ARBA" id="ARBA00022723"/>
    </source>
</evidence>
<dbReference type="CDD" id="cd09769">
    <property type="entry name" value="Luminal_IRE1"/>
    <property type="match status" value="1"/>
</dbReference>
<comment type="cofactor">
    <cofactor evidence="1">
        <name>Mg(2+)</name>
        <dbReference type="ChEBI" id="CHEBI:18420"/>
    </cofactor>
</comment>
<feature type="chain" id="PRO_5005544760" description="non-specific serine/threonine protein kinase" evidence="21">
    <location>
        <begin position="36"/>
        <end position="1252"/>
    </location>
</feature>
<evidence type="ECO:0000313" key="25">
    <source>
        <dbReference type="Proteomes" id="UP000036947"/>
    </source>
</evidence>
<feature type="compositionally biased region" description="Basic and acidic residues" evidence="20">
    <location>
        <begin position="102"/>
        <end position="123"/>
    </location>
</feature>
<dbReference type="Pfam" id="PF00069">
    <property type="entry name" value="Pkinase"/>
    <property type="match status" value="2"/>
</dbReference>
<evidence type="ECO:0000256" key="4">
    <source>
        <dbReference type="ARBA" id="ARBA00022527"/>
    </source>
</evidence>
<dbReference type="SUPFAM" id="SSF56112">
    <property type="entry name" value="Protein kinase-like (PK-like)"/>
    <property type="match status" value="1"/>
</dbReference>
<evidence type="ECO:0000256" key="10">
    <source>
        <dbReference type="ARBA" id="ARBA00022777"/>
    </source>
</evidence>
<reference evidence="24 25" key="1">
    <citation type="journal article" date="2015" name="BMC Genomics">
        <title>The genome of the truffle-parasite Tolypocladium ophioglossoides and the evolution of antifungal peptaibiotics.</title>
        <authorList>
            <person name="Quandt C.A."/>
            <person name="Bushley K.E."/>
            <person name="Spatafora J.W."/>
        </authorList>
    </citation>
    <scope>NUCLEOTIDE SEQUENCE [LARGE SCALE GENOMIC DNA]</scope>
    <source>
        <strain evidence="24 25">CBS 100239</strain>
    </source>
</reference>
<dbReference type="Proteomes" id="UP000036947">
    <property type="component" value="Unassembled WGS sequence"/>
</dbReference>
<dbReference type="GO" id="GO:0070059">
    <property type="term" value="P:intrinsic apoptotic signaling pathway in response to endoplasmic reticulum stress"/>
    <property type="evidence" value="ECO:0007669"/>
    <property type="project" value="TreeGrafter"/>
</dbReference>
<sequence>MLRRPPNEGRGSSQQQKLLLAFAFFLLPWLQLADAQQQQQQQQRQPLQQVVPSVLPHAGVRSNSNQQLPDDAAVHNWAATYLDNRRDDAAAAADDDDASQTAREKKEPSPASRQYERLVDRAKQQYRRQPVDSSNTRSKKPITNNKRHVIIPDDASAIATLAPAQSVRAPHPPRHQRPTSIPATGLTSPQSARSLADWEVEDFVLLATVDGDLYASDRKTGKERWHLEVDQPMVETIHHRANNSILDDDYSPVDHYIWAVEPNRDGGVYVWIPSPDARPRATGFTMKRLVEELAPYADEEPPVVYTGDKKTTMITLDAATGRVIKWFGSGGSQINEAESCLRPNALYDNGAGECSSTGTITLGRTEYTVGIQRRDGRAIATLKYSEWSPNNYDNDLLQQYHVSLDSHYITSRHDGKVYAFDYARAGNAAPLFSQKFSAPVARVFDVCRPWDASAESNPELVVLPQPTMPSQDENIALVRSSSIFLNQTEAGSWYALSGRAYPLIVDAPLAQVTYPGWWDVASAWESLNDDTISKALVGTHSLETFRNDGRQPPTLPPGTVPEGSEGPDNNESILPRLPDGGEEEPTIINKVKGLPQSAANSVVDFIKNPILFLLFFTALIYNEKKLRRSYHRWRTNGRSLRDTLLYLTSDASADKEGNLRVDITDETQPARPMNEESEEQAKKRAQVHAQPLPAEGAQPGTVQNSDEFDDKQAQNGTSEPNQDQASQNDLAEASPPGGAQEKKKKAHRGRRGGVKHRKGRALDASQSRDDEESPTTVEEAVNNAKKLGDRPSLEPDVMTVANDMQAVTGPIIRMGNIEVNTEVQLGTGSNGTLVFAGNFDGREVAVKRMLIQFYDIASQETRLLRESDDHPNVIRYYSQQTQGGFLYIALERCAASLADVVERPHAFRELANAGRVDLPAVLYQITNGMSHLHGLRIVHRDLKPHNILVNMGKDGKPRMLVSDFGLCKKLEGGQSSFGATTGRAAGTSGWRAPELLLDDDARDTGMIDASTHSGSGSVLVGDGTMSNSRRATRAIDIFSLGLVFFYVLTNGSHPFDCGDRYMREVNIRKGSYNLRPLDSLGDFAYEAKDLIASMLEADPRKRPTARDIMSHPFFWSAKKRLSFLCDVSDHFEKEPRDPPSAALAELERHALQVTKGDFLRVLPRDFVDSLGKQRKYTGSKLLDLLRALRNKRNHYEDMPEALKRTVGPLPEGYLGFWTVRFPMLLLVCWNIVYNVQWEETDRFREYYEPAGL</sequence>